<reference evidence="1 2" key="1">
    <citation type="journal article" date="2019" name="Mol. Ecol. Resour.">
        <title>Improving Illumina assemblies with Hi-C and long reads: an example with the North African dromedary.</title>
        <authorList>
            <person name="Elbers J.P."/>
            <person name="Rogers M.F."/>
            <person name="Perelman P.L."/>
            <person name="Proskuryakova A.A."/>
            <person name="Serdyukova N.A."/>
            <person name="Johnson W.E."/>
            <person name="Horin P."/>
            <person name="Corander J."/>
            <person name="Murphy D."/>
            <person name="Burger P.A."/>
        </authorList>
    </citation>
    <scope>NUCLEOTIDE SEQUENCE [LARGE SCALE GENOMIC DNA]</scope>
    <source>
        <strain evidence="1">Drom800</strain>
        <tissue evidence="1">Blood</tissue>
    </source>
</reference>
<evidence type="ECO:0000313" key="1">
    <source>
        <dbReference type="EMBL" id="KAB1280246.1"/>
    </source>
</evidence>
<accession>A0A5N4EB41</accession>
<organism evidence="1 2">
    <name type="scientific">Camelus dromedarius</name>
    <name type="common">Dromedary</name>
    <name type="synonym">Arabian camel</name>
    <dbReference type="NCBI Taxonomy" id="9838"/>
    <lineage>
        <taxon>Eukaryota</taxon>
        <taxon>Metazoa</taxon>
        <taxon>Chordata</taxon>
        <taxon>Craniata</taxon>
        <taxon>Vertebrata</taxon>
        <taxon>Euteleostomi</taxon>
        <taxon>Mammalia</taxon>
        <taxon>Eutheria</taxon>
        <taxon>Laurasiatheria</taxon>
        <taxon>Artiodactyla</taxon>
        <taxon>Tylopoda</taxon>
        <taxon>Camelidae</taxon>
        <taxon>Camelus</taxon>
    </lineage>
</organism>
<dbReference type="AlphaFoldDB" id="A0A5N4EB41"/>
<dbReference type="Proteomes" id="UP000299084">
    <property type="component" value="Unassembled WGS sequence"/>
</dbReference>
<protein>
    <submittedName>
        <fullName evidence="1">Uncharacterized protein</fullName>
    </submittedName>
</protein>
<sequence>MKETAVSMLREHIGRGSGGLARAFRPKLRVVKSLGRLGRDSEGGRGRSRWDIPGEREERWRKPRLSVGRSLLHLKMGACTRLSGSPGL</sequence>
<dbReference type="EMBL" id="JWIN03000004">
    <property type="protein sequence ID" value="KAB1280246.1"/>
    <property type="molecule type" value="Genomic_DNA"/>
</dbReference>
<keyword evidence="2" id="KW-1185">Reference proteome</keyword>
<proteinExistence type="predicted"/>
<name>A0A5N4EB41_CAMDR</name>
<evidence type="ECO:0000313" key="2">
    <source>
        <dbReference type="Proteomes" id="UP000299084"/>
    </source>
</evidence>
<gene>
    <name evidence="1" type="ORF">Cadr_000015978</name>
</gene>
<comment type="caution">
    <text evidence="1">The sequence shown here is derived from an EMBL/GenBank/DDBJ whole genome shotgun (WGS) entry which is preliminary data.</text>
</comment>